<sequence length="111" mass="11877">MEAVSASLATSIRWRQSAIVLGRLGRFDGDTLDCLRPSLRWQSSLGGDVVAMKCNPMSTATVWGRYLHQGCGPPISSYFQAGVSMPNRMLSTSPTSTDCGVVQALQILSAP</sequence>
<dbReference type="Proteomes" id="UP001605036">
    <property type="component" value="Unassembled WGS sequence"/>
</dbReference>
<gene>
    <name evidence="1" type="ORF">R1flu_027816</name>
</gene>
<proteinExistence type="predicted"/>
<accession>A0ABD1XKL0</accession>
<comment type="caution">
    <text evidence="1">The sequence shown here is derived from an EMBL/GenBank/DDBJ whole genome shotgun (WGS) entry which is preliminary data.</text>
</comment>
<dbReference type="AlphaFoldDB" id="A0ABD1XKL0"/>
<name>A0ABD1XKL0_9MARC</name>
<evidence type="ECO:0000313" key="2">
    <source>
        <dbReference type="Proteomes" id="UP001605036"/>
    </source>
</evidence>
<keyword evidence="2" id="KW-1185">Reference proteome</keyword>
<dbReference type="EMBL" id="JBHFFA010000008">
    <property type="protein sequence ID" value="KAL2609243.1"/>
    <property type="molecule type" value="Genomic_DNA"/>
</dbReference>
<reference evidence="1 2" key="1">
    <citation type="submission" date="2024-09" db="EMBL/GenBank/DDBJ databases">
        <title>Chromosome-scale assembly of Riccia fluitans.</title>
        <authorList>
            <person name="Paukszto L."/>
            <person name="Sawicki J."/>
            <person name="Karawczyk K."/>
            <person name="Piernik-Szablinska J."/>
            <person name="Szczecinska M."/>
            <person name="Mazdziarz M."/>
        </authorList>
    </citation>
    <scope>NUCLEOTIDE SEQUENCE [LARGE SCALE GENOMIC DNA]</scope>
    <source>
        <strain evidence="1">Rf_01</strain>
        <tissue evidence="1">Aerial parts of the thallus</tissue>
    </source>
</reference>
<evidence type="ECO:0000313" key="1">
    <source>
        <dbReference type="EMBL" id="KAL2609243.1"/>
    </source>
</evidence>
<protein>
    <submittedName>
        <fullName evidence="1">Uncharacterized protein</fullName>
    </submittedName>
</protein>
<organism evidence="1 2">
    <name type="scientific">Riccia fluitans</name>
    <dbReference type="NCBI Taxonomy" id="41844"/>
    <lineage>
        <taxon>Eukaryota</taxon>
        <taxon>Viridiplantae</taxon>
        <taxon>Streptophyta</taxon>
        <taxon>Embryophyta</taxon>
        <taxon>Marchantiophyta</taxon>
        <taxon>Marchantiopsida</taxon>
        <taxon>Marchantiidae</taxon>
        <taxon>Marchantiales</taxon>
        <taxon>Ricciaceae</taxon>
        <taxon>Riccia</taxon>
    </lineage>
</organism>